<dbReference type="EMBL" id="CP081303">
    <property type="protein sequence ID" value="QZE12761.1"/>
    <property type="molecule type" value="Genomic_DNA"/>
</dbReference>
<proteinExistence type="predicted"/>
<reference evidence="1" key="1">
    <citation type="submission" date="2021-08" db="EMBL/GenBank/DDBJ databases">
        <title>Novel anaerobic bacterium isolated from sea squirt in East Sea, Republic of Korea.</title>
        <authorList>
            <person name="Nguyen T.H."/>
            <person name="Li Z."/>
            <person name="Lee Y.-J."/>
            <person name="Ko J."/>
            <person name="Kim S.-G."/>
        </authorList>
    </citation>
    <scope>NUCLEOTIDE SEQUENCE</scope>
    <source>
        <strain evidence="1">KCTC 25031</strain>
    </source>
</reference>
<dbReference type="Proteomes" id="UP000826212">
    <property type="component" value="Chromosome"/>
</dbReference>
<gene>
    <name evidence="1" type="ORF">K4L44_09175</name>
</gene>
<name>A0AC61NBC4_9BACT</name>
<evidence type="ECO:0000313" key="1">
    <source>
        <dbReference type="EMBL" id="QZE12761.1"/>
    </source>
</evidence>
<accession>A0AC61NBC4</accession>
<organism evidence="1 2">
    <name type="scientific">Halosquirtibacter laminarini</name>
    <dbReference type="NCBI Taxonomy" id="3374600"/>
    <lineage>
        <taxon>Bacteria</taxon>
        <taxon>Pseudomonadati</taxon>
        <taxon>Bacteroidota</taxon>
        <taxon>Bacteroidia</taxon>
        <taxon>Marinilabiliales</taxon>
        <taxon>Prolixibacteraceae</taxon>
        <taxon>Halosquirtibacter</taxon>
    </lineage>
</organism>
<keyword evidence="2" id="KW-1185">Reference proteome</keyword>
<evidence type="ECO:0000313" key="2">
    <source>
        <dbReference type="Proteomes" id="UP000826212"/>
    </source>
</evidence>
<protein>
    <submittedName>
        <fullName evidence="1">Uncharacterized protein</fullName>
    </submittedName>
</protein>
<sequence length="197" mass="22507">MMFFSCCGITKDYGESAFISFEEPSIADESVYNQPELEKTMHAKYVDITYHLTGGKLMKKSSPVGDFYFLHIPGMGKLGKEGAPALPMRNNLIEIPLDAKPHIEILELESVSFDNLLIYPAQPLPSDVYGAEPPAFTFNKQYYESSLPFPTPLVEVYSDQRARDKRYLRVITCVAQQIGAKKRLKVYSKIKYRIHYY</sequence>